<dbReference type="PROSITE" id="PS51746">
    <property type="entry name" value="PPM_2"/>
    <property type="match status" value="1"/>
</dbReference>
<dbReference type="InterPro" id="IPR001932">
    <property type="entry name" value="PPM-type_phosphatase-like_dom"/>
</dbReference>
<dbReference type="Gene3D" id="3.30.200.20">
    <property type="entry name" value="Phosphorylase Kinase, domain 1"/>
    <property type="match status" value="1"/>
</dbReference>
<dbReference type="CDD" id="cd00143">
    <property type="entry name" value="PP2Cc"/>
    <property type="match status" value="1"/>
</dbReference>
<dbReference type="SUPFAM" id="SSF56112">
    <property type="entry name" value="Protein kinase-like (PK-like)"/>
    <property type="match status" value="1"/>
</dbReference>
<dbReference type="SUPFAM" id="SSF81606">
    <property type="entry name" value="PP2C-like"/>
    <property type="match status" value="1"/>
</dbReference>
<evidence type="ECO:0000256" key="4">
    <source>
        <dbReference type="ARBA" id="ARBA00022840"/>
    </source>
</evidence>
<evidence type="ECO:0000259" key="7">
    <source>
        <dbReference type="PROSITE" id="PS51746"/>
    </source>
</evidence>
<keyword evidence="9" id="KW-1185">Reference proteome</keyword>
<keyword evidence="3 8" id="KW-0418">Kinase</keyword>
<dbReference type="InterPro" id="IPR036457">
    <property type="entry name" value="PPM-type-like_dom_sf"/>
</dbReference>
<keyword evidence="8" id="KW-0378">Hydrolase</keyword>
<feature type="domain" description="PPM-type phosphatase" evidence="7">
    <location>
        <begin position="10"/>
        <end position="235"/>
    </location>
</feature>
<dbReference type="Pfam" id="PF13672">
    <property type="entry name" value="PP2C_2"/>
    <property type="match status" value="1"/>
</dbReference>
<dbReference type="EC" id="3.1.3.-" evidence="8"/>
<dbReference type="PANTHER" id="PTHR43289:SF34">
    <property type="entry name" value="SERINE_THREONINE-PROTEIN KINASE YBDM-RELATED"/>
    <property type="match status" value="1"/>
</dbReference>
<keyword evidence="1 8" id="KW-0808">Transferase</keyword>
<sequence length="564" mass="60227">MHEEGRLWAAVGIATAQGPRPENQDFAAAWLGSETERRRHGLAAALADGVSGGKAGRVAAELAVASFFDGFYAQPATIGVAAAAERVLRPYNRWLAAMGRGETMAHCATTFTALVLRGRRAHVLHVGDSRAWLLRDGRLQQLTQDHCHAHPDRRHVLLRALGLEDTLRLDHQQLALALHDRLILTSDGVHGVLPVRRIERLLAARRSAQADAQDLVDAALVAGGRDNASAVVLDVVSLPAPGHDAVAGDLARLPVLPAPQVGESVDGFALDALLSDGRLARVFRATDTLAGGAKVVIKFPQVALLSDTAARAAFARELVVGARIDSPFVGTALAVDESRQTRLYGVQPFHPGMTLEARLAQGPVPLAQALRIAIGLARALAALHRQGIVHRDVKPENVILGEDGSIKLIDLGVARLPHVEEAGLDEIPGTPGYLAPEMFGGEAGSPATDQFALGVVLWRLLARTWPHGQAEAFSRPRFRQPDPPSQANAALPGWLDAVLLRMVAIDPASRFADMVDVIRALEGGAAVERAPLRPLPLLERKPLLFWKALCAILAAALIVAVVWR</sequence>
<dbReference type="Gene3D" id="1.10.510.10">
    <property type="entry name" value="Transferase(Phosphotransferase) domain 1"/>
    <property type="match status" value="1"/>
</dbReference>
<dbReference type="PROSITE" id="PS00108">
    <property type="entry name" value="PROTEIN_KINASE_ST"/>
    <property type="match status" value="1"/>
</dbReference>
<dbReference type="InterPro" id="IPR008271">
    <property type="entry name" value="Ser/Thr_kinase_AS"/>
</dbReference>
<keyword evidence="2" id="KW-0547">Nucleotide-binding</keyword>
<dbReference type="EC" id="3.1.3.16" evidence="8"/>
<dbReference type="Proteomes" id="UP001595683">
    <property type="component" value="Unassembled WGS sequence"/>
</dbReference>
<comment type="caution">
    <text evidence="8">The sequence shown here is derived from an EMBL/GenBank/DDBJ whole genome shotgun (WGS) entry which is preliminary data.</text>
</comment>
<accession>A0ABV7V307</accession>
<dbReference type="PANTHER" id="PTHR43289">
    <property type="entry name" value="MITOGEN-ACTIVATED PROTEIN KINASE KINASE KINASE 20-RELATED"/>
    <property type="match status" value="1"/>
</dbReference>
<dbReference type="EMBL" id="JBHRYE010000012">
    <property type="protein sequence ID" value="MFC3671522.1"/>
    <property type="molecule type" value="Genomic_DNA"/>
</dbReference>
<dbReference type="SMART" id="SM00332">
    <property type="entry name" value="PP2Cc"/>
    <property type="match status" value="1"/>
</dbReference>
<protein>
    <submittedName>
        <fullName evidence="8">Bifunctional protein-serine/threonine kinase/phosphatase</fullName>
        <ecNumber evidence="8">2.7.11.-</ecNumber>
        <ecNumber evidence="8">3.1.3.-</ecNumber>
        <ecNumber evidence="8">3.1.3.16</ecNumber>
    </submittedName>
</protein>
<evidence type="ECO:0000256" key="3">
    <source>
        <dbReference type="ARBA" id="ARBA00022777"/>
    </source>
</evidence>
<keyword evidence="5" id="KW-0472">Membrane</keyword>
<dbReference type="EC" id="2.7.11.-" evidence="8"/>
<proteinExistence type="predicted"/>
<dbReference type="RefSeq" id="WP_191323683.1">
    <property type="nucleotide sequence ID" value="NZ_BMZP01000005.1"/>
</dbReference>
<evidence type="ECO:0000256" key="5">
    <source>
        <dbReference type="SAM" id="Phobius"/>
    </source>
</evidence>
<evidence type="ECO:0000259" key="6">
    <source>
        <dbReference type="PROSITE" id="PS50011"/>
    </source>
</evidence>
<feature type="transmembrane region" description="Helical" evidence="5">
    <location>
        <begin position="543"/>
        <end position="563"/>
    </location>
</feature>
<dbReference type="InterPro" id="IPR000719">
    <property type="entry name" value="Prot_kinase_dom"/>
</dbReference>
<feature type="domain" description="Protein kinase" evidence="6">
    <location>
        <begin position="268"/>
        <end position="544"/>
    </location>
</feature>
<evidence type="ECO:0000313" key="8">
    <source>
        <dbReference type="EMBL" id="MFC3671522.1"/>
    </source>
</evidence>
<keyword evidence="5" id="KW-0812">Transmembrane</keyword>
<keyword evidence="5" id="KW-1133">Transmembrane helix</keyword>
<dbReference type="Pfam" id="PF00069">
    <property type="entry name" value="Pkinase"/>
    <property type="match status" value="1"/>
</dbReference>
<gene>
    <name evidence="8" type="ORF">ACFOOT_08790</name>
</gene>
<dbReference type="Gene3D" id="3.60.40.10">
    <property type="entry name" value="PPM-type phosphatase domain"/>
    <property type="match status" value="1"/>
</dbReference>
<dbReference type="SMART" id="SM00220">
    <property type="entry name" value="S_TKc"/>
    <property type="match status" value="1"/>
</dbReference>
<reference evidence="9" key="1">
    <citation type="journal article" date="2019" name="Int. J. Syst. Evol. Microbiol.">
        <title>The Global Catalogue of Microorganisms (GCM) 10K type strain sequencing project: providing services to taxonomists for standard genome sequencing and annotation.</title>
        <authorList>
            <consortium name="The Broad Institute Genomics Platform"/>
            <consortium name="The Broad Institute Genome Sequencing Center for Infectious Disease"/>
            <person name="Wu L."/>
            <person name="Ma J."/>
        </authorList>
    </citation>
    <scope>NUCLEOTIDE SEQUENCE [LARGE SCALE GENOMIC DNA]</scope>
    <source>
        <strain evidence="9">KCTC 42224</strain>
    </source>
</reference>
<keyword evidence="4" id="KW-0067">ATP-binding</keyword>
<dbReference type="SMART" id="SM00331">
    <property type="entry name" value="PP2C_SIG"/>
    <property type="match status" value="1"/>
</dbReference>
<evidence type="ECO:0000256" key="2">
    <source>
        <dbReference type="ARBA" id="ARBA00022741"/>
    </source>
</evidence>
<evidence type="ECO:0000313" key="9">
    <source>
        <dbReference type="Proteomes" id="UP001595683"/>
    </source>
</evidence>
<dbReference type="CDD" id="cd14014">
    <property type="entry name" value="STKc_PknB_like"/>
    <property type="match status" value="1"/>
</dbReference>
<dbReference type="GO" id="GO:0016301">
    <property type="term" value="F:kinase activity"/>
    <property type="evidence" value="ECO:0007669"/>
    <property type="project" value="UniProtKB-KW"/>
</dbReference>
<evidence type="ECO:0000256" key="1">
    <source>
        <dbReference type="ARBA" id="ARBA00022679"/>
    </source>
</evidence>
<dbReference type="InterPro" id="IPR011009">
    <property type="entry name" value="Kinase-like_dom_sf"/>
</dbReference>
<name>A0ABV7V307_9SPHN</name>
<dbReference type="PROSITE" id="PS50011">
    <property type="entry name" value="PROTEIN_KINASE_DOM"/>
    <property type="match status" value="1"/>
</dbReference>
<organism evidence="8 9">
    <name type="scientific">Novosphingobium pokkalii</name>
    <dbReference type="NCBI Taxonomy" id="1770194"/>
    <lineage>
        <taxon>Bacteria</taxon>
        <taxon>Pseudomonadati</taxon>
        <taxon>Pseudomonadota</taxon>
        <taxon>Alphaproteobacteria</taxon>
        <taxon>Sphingomonadales</taxon>
        <taxon>Sphingomonadaceae</taxon>
        <taxon>Novosphingobium</taxon>
    </lineage>
</organism>
<dbReference type="GO" id="GO:0004722">
    <property type="term" value="F:protein serine/threonine phosphatase activity"/>
    <property type="evidence" value="ECO:0007669"/>
    <property type="project" value="UniProtKB-EC"/>
</dbReference>